<organism evidence="1">
    <name type="scientific">marine sediment metagenome</name>
    <dbReference type="NCBI Taxonomy" id="412755"/>
    <lineage>
        <taxon>unclassified sequences</taxon>
        <taxon>metagenomes</taxon>
        <taxon>ecological metagenomes</taxon>
    </lineage>
</organism>
<gene>
    <name evidence="1" type="ORF">LCGC14_1221960</name>
</gene>
<accession>A0A0F9LY50</accession>
<evidence type="ECO:0008006" key="2">
    <source>
        <dbReference type="Google" id="ProtNLM"/>
    </source>
</evidence>
<sequence>MSKNTPRISIWVTSTGRFDEVVQTIETFINQCTYPNYEFIIIESQMTPDSLKFFDISRINAEKTEKYLQELPNKYPDVKFKIFVQPWKKLGAVYNQLLAHTEGYFVNLEDDAITVADPAPQFVDSVRMFQDDPKLLGLRIDLRDDTVYEGSPRFQGTKEAAGVKFVYWDWCSGGAQLMDAGKVRNIGGYYEDHPVDKYGETEIDQTTKMRSAGMYIGVSLKYYGFWVHISETSVQGADRKWSCQLYEKLAKKGWHGHGKDREQL</sequence>
<dbReference type="EMBL" id="LAZR01006442">
    <property type="protein sequence ID" value="KKM92086.1"/>
    <property type="molecule type" value="Genomic_DNA"/>
</dbReference>
<reference evidence="1" key="1">
    <citation type="journal article" date="2015" name="Nature">
        <title>Complex archaea that bridge the gap between prokaryotes and eukaryotes.</title>
        <authorList>
            <person name="Spang A."/>
            <person name="Saw J.H."/>
            <person name="Jorgensen S.L."/>
            <person name="Zaremba-Niedzwiedzka K."/>
            <person name="Martijn J."/>
            <person name="Lind A.E."/>
            <person name="van Eijk R."/>
            <person name="Schleper C."/>
            <person name="Guy L."/>
            <person name="Ettema T.J."/>
        </authorList>
    </citation>
    <scope>NUCLEOTIDE SEQUENCE</scope>
</reference>
<comment type="caution">
    <text evidence="1">The sequence shown here is derived from an EMBL/GenBank/DDBJ whole genome shotgun (WGS) entry which is preliminary data.</text>
</comment>
<protein>
    <recommendedName>
        <fullName evidence="2">Glycosyltransferase 2-like domain-containing protein</fullName>
    </recommendedName>
</protein>
<evidence type="ECO:0000313" key="1">
    <source>
        <dbReference type="EMBL" id="KKM92086.1"/>
    </source>
</evidence>
<name>A0A0F9LY50_9ZZZZ</name>
<dbReference type="InterPro" id="IPR029044">
    <property type="entry name" value="Nucleotide-diphossugar_trans"/>
</dbReference>
<dbReference type="CDD" id="cd00761">
    <property type="entry name" value="Glyco_tranf_GTA_type"/>
    <property type="match status" value="1"/>
</dbReference>
<dbReference type="SUPFAM" id="SSF53448">
    <property type="entry name" value="Nucleotide-diphospho-sugar transferases"/>
    <property type="match status" value="1"/>
</dbReference>
<dbReference type="AlphaFoldDB" id="A0A0F9LY50"/>
<proteinExistence type="predicted"/>
<dbReference type="Gene3D" id="3.90.550.10">
    <property type="entry name" value="Spore Coat Polysaccharide Biosynthesis Protein SpsA, Chain A"/>
    <property type="match status" value="1"/>
</dbReference>